<evidence type="ECO:0000313" key="2">
    <source>
        <dbReference type="Proteomes" id="UP000199501"/>
    </source>
</evidence>
<dbReference type="Pfam" id="PF18928">
    <property type="entry name" value="DUF5677"/>
    <property type="match status" value="1"/>
</dbReference>
<dbReference type="EMBL" id="FMZZ01000003">
    <property type="protein sequence ID" value="SDC65741.1"/>
    <property type="molecule type" value="Genomic_DNA"/>
</dbReference>
<sequence>MEPDAQATARLNEVTNDQARGAITALVDAFGQLAETGRLAVNPDKEHLVQSVFGWWAWITRSSKLVLLAHDAGLGHEAAPNVRSILEHTLVMQWVADLGDEAMAAVGAKADESSRKLFNDLRDQHWSIPEDFNPSKSPTQAMLDFSSLCTAYGAHNFYIAYRMLSAHIHPTAQGAAVHVDRTTDVLHSHATRSADADLVLVAVCVIHAALTINSLAVEQPLTEAITLARNHIGHNIERPVLHNRT</sequence>
<proteinExistence type="predicted"/>
<name>A0A1G6NDG5_9PSEU</name>
<dbReference type="AlphaFoldDB" id="A0A1G6NDG5"/>
<dbReference type="Proteomes" id="UP000199501">
    <property type="component" value="Unassembled WGS sequence"/>
</dbReference>
<protein>
    <submittedName>
        <fullName evidence="1">Uncharacterized protein</fullName>
    </submittedName>
</protein>
<dbReference type="STRING" id="1271860.SAMN05216174_103306"/>
<dbReference type="InterPro" id="IPR043733">
    <property type="entry name" value="DUF5677"/>
</dbReference>
<organism evidence="1 2">
    <name type="scientific">Actinokineospora iranica</name>
    <dbReference type="NCBI Taxonomy" id="1271860"/>
    <lineage>
        <taxon>Bacteria</taxon>
        <taxon>Bacillati</taxon>
        <taxon>Actinomycetota</taxon>
        <taxon>Actinomycetes</taxon>
        <taxon>Pseudonocardiales</taxon>
        <taxon>Pseudonocardiaceae</taxon>
        <taxon>Actinokineospora</taxon>
    </lineage>
</organism>
<reference evidence="2" key="1">
    <citation type="submission" date="2016-10" db="EMBL/GenBank/DDBJ databases">
        <authorList>
            <person name="Varghese N."/>
            <person name="Submissions S."/>
        </authorList>
    </citation>
    <scope>NUCLEOTIDE SEQUENCE [LARGE SCALE GENOMIC DNA]</scope>
    <source>
        <strain evidence="2">IBRC-M 10403</strain>
    </source>
</reference>
<gene>
    <name evidence="1" type="ORF">SAMN05216174_103306</name>
</gene>
<accession>A0A1G6NDG5</accession>
<evidence type="ECO:0000313" key="1">
    <source>
        <dbReference type="EMBL" id="SDC65741.1"/>
    </source>
</evidence>
<keyword evidence="2" id="KW-1185">Reference proteome</keyword>